<feature type="transmembrane region" description="Helical" evidence="7">
    <location>
        <begin position="284"/>
        <end position="301"/>
    </location>
</feature>
<evidence type="ECO:0000256" key="3">
    <source>
        <dbReference type="ARBA" id="ARBA00022475"/>
    </source>
</evidence>
<dbReference type="PANTHER" id="PTHR23517:SF2">
    <property type="entry name" value="MULTIDRUG RESISTANCE PROTEIN MDTH"/>
    <property type="match status" value="1"/>
</dbReference>
<feature type="transmembrane region" description="Helical" evidence="7">
    <location>
        <begin position="7"/>
        <end position="29"/>
    </location>
</feature>
<reference evidence="8 9" key="1">
    <citation type="submission" date="2016-12" db="EMBL/GenBank/DDBJ databases">
        <title>The draft genome sequence of Actinophytocola xinjiangensis.</title>
        <authorList>
            <person name="Wang W."/>
            <person name="Yuan L."/>
        </authorList>
    </citation>
    <scope>NUCLEOTIDE SEQUENCE [LARGE SCALE GENOMIC DNA]</scope>
    <source>
        <strain evidence="8 9">CGMCC 4.4663</strain>
    </source>
</reference>
<comment type="caution">
    <text evidence="8">The sequence shown here is derived from an EMBL/GenBank/DDBJ whole genome shotgun (WGS) entry which is preliminary data.</text>
</comment>
<dbReference type="GO" id="GO:0005886">
    <property type="term" value="C:plasma membrane"/>
    <property type="evidence" value="ECO:0007669"/>
    <property type="project" value="UniProtKB-SubCell"/>
</dbReference>
<accession>A0A7Z0WRU4</accession>
<dbReference type="SUPFAM" id="SSF103473">
    <property type="entry name" value="MFS general substrate transporter"/>
    <property type="match status" value="1"/>
</dbReference>
<dbReference type="InterPro" id="IPR036259">
    <property type="entry name" value="MFS_trans_sf"/>
</dbReference>
<dbReference type="AlphaFoldDB" id="A0A7Z0WRU4"/>
<dbReference type="Pfam" id="PF07690">
    <property type="entry name" value="MFS_1"/>
    <property type="match status" value="1"/>
</dbReference>
<proteinExistence type="predicted"/>
<organism evidence="8 9">
    <name type="scientific">Actinophytocola xinjiangensis</name>
    <dbReference type="NCBI Taxonomy" id="485602"/>
    <lineage>
        <taxon>Bacteria</taxon>
        <taxon>Bacillati</taxon>
        <taxon>Actinomycetota</taxon>
        <taxon>Actinomycetes</taxon>
        <taxon>Pseudonocardiales</taxon>
        <taxon>Pseudonocardiaceae</taxon>
    </lineage>
</organism>
<evidence type="ECO:0000256" key="7">
    <source>
        <dbReference type="SAM" id="Phobius"/>
    </source>
</evidence>
<feature type="transmembrane region" description="Helical" evidence="7">
    <location>
        <begin position="159"/>
        <end position="181"/>
    </location>
</feature>
<dbReference type="PANTHER" id="PTHR23517">
    <property type="entry name" value="RESISTANCE PROTEIN MDTM, PUTATIVE-RELATED-RELATED"/>
    <property type="match status" value="1"/>
</dbReference>
<dbReference type="Proteomes" id="UP000185696">
    <property type="component" value="Unassembled WGS sequence"/>
</dbReference>
<dbReference type="Gene3D" id="1.20.1250.20">
    <property type="entry name" value="MFS general substrate transporter like domains"/>
    <property type="match status" value="2"/>
</dbReference>
<feature type="transmembrane region" description="Helical" evidence="7">
    <location>
        <begin position="41"/>
        <end position="63"/>
    </location>
</feature>
<dbReference type="OrthoDB" id="4092551at2"/>
<dbReference type="EMBL" id="MSIF01000001">
    <property type="protein sequence ID" value="OLF14115.1"/>
    <property type="molecule type" value="Genomic_DNA"/>
</dbReference>
<keyword evidence="9" id="KW-1185">Reference proteome</keyword>
<dbReference type="InterPro" id="IPR011701">
    <property type="entry name" value="MFS"/>
</dbReference>
<keyword evidence="4 7" id="KW-0812">Transmembrane</keyword>
<evidence type="ECO:0000313" key="8">
    <source>
        <dbReference type="EMBL" id="OLF14115.1"/>
    </source>
</evidence>
<gene>
    <name evidence="8" type="ORF">BLA60_02845</name>
</gene>
<feature type="transmembrane region" description="Helical" evidence="7">
    <location>
        <begin position="373"/>
        <end position="393"/>
    </location>
</feature>
<keyword evidence="5 7" id="KW-1133">Transmembrane helix</keyword>
<feature type="transmembrane region" description="Helical" evidence="7">
    <location>
        <begin position="246"/>
        <end position="263"/>
    </location>
</feature>
<keyword evidence="3" id="KW-1003">Cell membrane</keyword>
<protein>
    <submittedName>
        <fullName evidence="8">MFS transporter</fullName>
    </submittedName>
</protein>
<evidence type="ECO:0000256" key="2">
    <source>
        <dbReference type="ARBA" id="ARBA00022448"/>
    </source>
</evidence>
<evidence type="ECO:0000256" key="5">
    <source>
        <dbReference type="ARBA" id="ARBA00022989"/>
    </source>
</evidence>
<feature type="transmembrane region" description="Helical" evidence="7">
    <location>
        <begin position="202"/>
        <end position="226"/>
    </location>
</feature>
<dbReference type="InterPro" id="IPR050171">
    <property type="entry name" value="MFS_Transporters"/>
</dbReference>
<evidence type="ECO:0000256" key="1">
    <source>
        <dbReference type="ARBA" id="ARBA00004651"/>
    </source>
</evidence>
<evidence type="ECO:0000256" key="6">
    <source>
        <dbReference type="ARBA" id="ARBA00023136"/>
    </source>
</evidence>
<evidence type="ECO:0000313" key="9">
    <source>
        <dbReference type="Proteomes" id="UP000185696"/>
    </source>
</evidence>
<feature type="transmembrane region" description="Helical" evidence="7">
    <location>
        <begin position="345"/>
        <end position="367"/>
    </location>
</feature>
<dbReference type="GO" id="GO:0022857">
    <property type="term" value="F:transmembrane transporter activity"/>
    <property type="evidence" value="ECO:0007669"/>
    <property type="project" value="InterPro"/>
</dbReference>
<feature type="transmembrane region" description="Helical" evidence="7">
    <location>
        <begin position="95"/>
        <end position="121"/>
    </location>
</feature>
<keyword evidence="6 7" id="KW-0472">Membrane</keyword>
<feature type="transmembrane region" description="Helical" evidence="7">
    <location>
        <begin position="70"/>
        <end position="89"/>
    </location>
</feature>
<name>A0A7Z0WRU4_9PSEU</name>
<evidence type="ECO:0000256" key="4">
    <source>
        <dbReference type="ARBA" id="ARBA00022692"/>
    </source>
</evidence>
<sequence length="405" mass="42309">MRPVNALIATHGLSSFGLGLVFPYTAIYLADQPAVGTTGVAMFYACTGGANVVVALLLSAHVIRLPKVTLGVLGTVLWFAGYLLLPAAAAPPVVALAALMIGAGQGCFMAAIIPLVNALVTAQERRSVFARRYAVLNVTLALGSLAAGVLTLVLPRTVIPWFFVANAVGILPMTLAIVVAGRHLPPEEDDKDTGEGGKSGGTLPALGLWKLAMPAAAFQLAVYLFGYSQFEATAPLVTEKLMGMELVTISIMLVLNVLVIVVGQRPITRLLEKHPETTGLRWTVIAWVTGFLVAGVCAFGPTEVKFAGLLVYAALFALGECAYSCSFHPWLISMVPDHELTRANALVNSMMGIGNFTGPSIGVALVLTGDTSVVWFGLAASCTAVMVLVGLLARRRPAATATLPA</sequence>
<keyword evidence="2" id="KW-0813">Transport</keyword>
<feature type="transmembrane region" description="Helical" evidence="7">
    <location>
        <begin position="133"/>
        <end position="153"/>
    </location>
</feature>
<feature type="transmembrane region" description="Helical" evidence="7">
    <location>
        <begin position="307"/>
        <end position="333"/>
    </location>
</feature>
<dbReference type="RefSeq" id="WP_075131062.1">
    <property type="nucleotide sequence ID" value="NZ_MSIF01000001.1"/>
</dbReference>
<comment type="subcellular location">
    <subcellularLocation>
        <location evidence="1">Cell membrane</location>
        <topology evidence="1">Multi-pass membrane protein</topology>
    </subcellularLocation>
</comment>